<evidence type="ECO:0000256" key="6">
    <source>
        <dbReference type="ARBA" id="ARBA00022989"/>
    </source>
</evidence>
<evidence type="ECO:0000313" key="9">
    <source>
        <dbReference type="EMBL" id="KRN47062.1"/>
    </source>
</evidence>
<dbReference type="Gene3D" id="1.10.1760.20">
    <property type="match status" value="1"/>
</dbReference>
<evidence type="ECO:0000256" key="1">
    <source>
        <dbReference type="ARBA" id="ARBA00004651"/>
    </source>
</evidence>
<comment type="function">
    <text evidence="8">Probably a riboflavin-binding protein that interacts with the energy-coupling factor (ECF) ABC-transporter complex.</text>
</comment>
<comment type="subcellular location">
    <subcellularLocation>
        <location evidence="1">Cell membrane</location>
        <topology evidence="1">Multi-pass membrane protein</topology>
    </subcellularLocation>
</comment>
<dbReference type="PIRSF" id="PIRSF037778">
    <property type="entry name" value="UCP037778_transp_RibU"/>
    <property type="match status" value="1"/>
</dbReference>
<dbReference type="Pfam" id="PF12822">
    <property type="entry name" value="ECF_trnsprt"/>
    <property type="match status" value="1"/>
</dbReference>
<evidence type="ECO:0000256" key="5">
    <source>
        <dbReference type="ARBA" id="ARBA00022692"/>
    </source>
</evidence>
<keyword evidence="5" id="KW-0812">Transmembrane</keyword>
<dbReference type="PATRIC" id="fig|1629.5.peg.335"/>
<comment type="similarity">
    <text evidence="2 8">Belongs to the prokaryotic riboflavin transporter (P-RFT) (TC 2.A.87) family.</text>
</comment>
<name>A0A0R2H634_WEIVI</name>
<keyword evidence="4 8" id="KW-1003">Cell membrane</keyword>
<dbReference type="GO" id="GO:0032217">
    <property type="term" value="F:riboflavin transmembrane transporter activity"/>
    <property type="evidence" value="ECO:0007669"/>
    <property type="project" value="UniProtKB-UniRule"/>
</dbReference>
<accession>A0A0R2H634</accession>
<dbReference type="InterPro" id="IPR024529">
    <property type="entry name" value="ECF_trnsprt_substrate-spec"/>
</dbReference>
<keyword evidence="6" id="KW-1133">Transmembrane helix</keyword>
<dbReference type="GO" id="GO:0005886">
    <property type="term" value="C:plasma membrane"/>
    <property type="evidence" value="ECO:0007669"/>
    <property type="project" value="UniProtKB-SubCell"/>
</dbReference>
<evidence type="ECO:0000256" key="8">
    <source>
        <dbReference type="PIRNR" id="PIRNR037778"/>
    </source>
</evidence>
<dbReference type="RefSeq" id="WP_057744115.1">
    <property type="nucleotide sequence ID" value="NZ_BJLU01000003.1"/>
</dbReference>
<dbReference type="AlphaFoldDB" id="A0A0R2H634"/>
<proteinExistence type="inferred from homology"/>
<evidence type="ECO:0000256" key="7">
    <source>
        <dbReference type="ARBA" id="ARBA00023136"/>
    </source>
</evidence>
<dbReference type="OrthoDB" id="9809216at2"/>
<dbReference type="Proteomes" id="UP000051992">
    <property type="component" value="Unassembled WGS sequence"/>
</dbReference>
<evidence type="ECO:0000256" key="3">
    <source>
        <dbReference type="ARBA" id="ARBA00022448"/>
    </source>
</evidence>
<keyword evidence="3 8" id="KW-0813">Transport</keyword>
<evidence type="ECO:0000256" key="4">
    <source>
        <dbReference type="ARBA" id="ARBA00022475"/>
    </source>
</evidence>
<organism evidence="9 10">
    <name type="scientific">Weissella viridescens</name>
    <name type="common">Lactobacillus viridescens</name>
    <dbReference type="NCBI Taxonomy" id="1629"/>
    <lineage>
        <taxon>Bacteria</taxon>
        <taxon>Bacillati</taxon>
        <taxon>Bacillota</taxon>
        <taxon>Bacilli</taxon>
        <taxon>Lactobacillales</taxon>
        <taxon>Lactobacillaceae</taxon>
        <taxon>Weissella</taxon>
    </lineage>
</organism>
<evidence type="ECO:0000313" key="10">
    <source>
        <dbReference type="Proteomes" id="UP000051992"/>
    </source>
</evidence>
<reference evidence="9 10" key="1">
    <citation type="journal article" date="2015" name="Genome Announc.">
        <title>Expanding the biotechnology potential of lactobacilli through comparative genomics of 213 strains and associated genera.</title>
        <authorList>
            <person name="Sun Z."/>
            <person name="Harris H.M."/>
            <person name="McCann A."/>
            <person name="Guo C."/>
            <person name="Argimon S."/>
            <person name="Zhang W."/>
            <person name="Yang X."/>
            <person name="Jeffery I.B."/>
            <person name="Cooney J.C."/>
            <person name="Kagawa T.F."/>
            <person name="Liu W."/>
            <person name="Song Y."/>
            <person name="Salvetti E."/>
            <person name="Wrobel A."/>
            <person name="Rasinkangas P."/>
            <person name="Parkhill J."/>
            <person name="Rea M.C."/>
            <person name="O'Sullivan O."/>
            <person name="Ritari J."/>
            <person name="Douillard F.P."/>
            <person name="Paul Ross R."/>
            <person name="Yang R."/>
            <person name="Briner A.E."/>
            <person name="Felis G.E."/>
            <person name="de Vos W.M."/>
            <person name="Barrangou R."/>
            <person name="Klaenhammer T.R."/>
            <person name="Caufield P.W."/>
            <person name="Cui Y."/>
            <person name="Zhang H."/>
            <person name="O'Toole P.W."/>
        </authorList>
    </citation>
    <scope>NUCLEOTIDE SEQUENCE [LARGE SCALE GENOMIC DNA]</scope>
    <source>
        <strain evidence="9 10">DSM 20410</strain>
    </source>
</reference>
<dbReference type="EMBL" id="JQBM01000001">
    <property type="protein sequence ID" value="KRN47062.1"/>
    <property type="molecule type" value="Genomic_DNA"/>
</dbReference>
<gene>
    <name evidence="9" type="ORF">IV50_GL000332</name>
</gene>
<dbReference type="PANTHER" id="PTHR38438">
    <property type="entry name" value="RIBOFLAVIN TRANSPORTER RIBU"/>
    <property type="match status" value="1"/>
</dbReference>
<dbReference type="PANTHER" id="PTHR38438:SF1">
    <property type="entry name" value="RIBOFLAVIN TRANSPORTER RIBU"/>
    <property type="match status" value="1"/>
</dbReference>
<protein>
    <recommendedName>
        <fullName evidence="8">Riboflavin transporter</fullName>
    </recommendedName>
</protein>
<keyword evidence="10" id="KW-1185">Reference proteome</keyword>
<evidence type="ECO:0000256" key="2">
    <source>
        <dbReference type="ARBA" id="ARBA00005540"/>
    </source>
</evidence>
<dbReference type="InterPro" id="IPR025720">
    <property type="entry name" value="RibU"/>
</dbReference>
<sequence>MHRTQRLSVIALLAALSFILMLISQFPIIPGATFLKMDFSFIPIFFGAILLDLRAGYLVLLLRSILKVLLDGAGVNDYIGLPMNVIGLGVLLLGLYWGMQAGKNWQWRALLKGGIAGTLGLTITMMLLNVVYAMPLYARFANFDIAKTIGTKVYLTYMVLPFNLIEGSILTLLSGFILMGFKNVFIRLKRQM</sequence>
<comment type="caution">
    <text evidence="9">The sequence shown here is derived from an EMBL/GenBank/DDBJ whole genome shotgun (WGS) entry which is preliminary data.</text>
</comment>
<keyword evidence="7 8" id="KW-0472">Membrane</keyword>